<feature type="compositionally biased region" description="Low complexity" evidence="2">
    <location>
        <begin position="55"/>
        <end position="69"/>
    </location>
</feature>
<dbReference type="InterPro" id="IPR009091">
    <property type="entry name" value="RCC1/BLIP-II"/>
</dbReference>
<proteinExistence type="predicted"/>
<dbReference type="GeneID" id="92097288"/>
<evidence type="ECO:0000256" key="2">
    <source>
        <dbReference type="SAM" id="MobiDB-lite"/>
    </source>
</evidence>
<feature type="repeat" description="RCC1" evidence="1">
    <location>
        <begin position="137"/>
        <end position="199"/>
    </location>
</feature>
<feature type="region of interest" description="Disordered" evidence="2">
    <location>
        <begin position="1"/>
        <end position="113"/>
    </location>
</feature>
<dbReference type="InterPro" id="IPR000408">
    <property type="entry name" value="Reg_chr_condens"/>
</dbReference>
<dbReference type="PANTHER" id="PTHR45982">
    <property type="entry name" value="REGULATOR OF CHROMOSOME CONDENSATION"/>
    <property type="match status" value="1"/>
</dbReference>
<sequence>MPPRKAASRAPPSRSAAKSSTVQDKPKAPTSASTTRNAKAQPPKANHEPQNTSVSNAKSTKNAKKAGGTQNQEQEAKRKRINGASLSAEDGIPGPLPRKRAKTSQAPVTSKAKAEVTDAQSTVKVGKVVNNIPSEPLDIFVFGDGSCAQLGLGSRTTEDGVSPTEALRPRLNKLLSSENTTGVVQIACGGMNAVALTKDHRILTWVVNDLGALGRNTKVEEDEDDELNPAESTPGPVDMTLLGAGIVWTQVVASDNASFALAQDGR</sequence>
<protein>
    <submittedName>
        <fullName evidence="3">Regulator of chromosome condensation 1/beta-lactamase-inhibitor protein II</fullName>
    </submittedName>
</protein>
<keyword evidence="4" id="KW-1185">Reference proteome</keyword>
<dbReference type="SUPFAM" id="SSF50985">
    <property type="entry name" value="RCC1/BLIP-II"/>
    <property type="match status" value="1"/>
</dbReference>
<evidence type="ECO:0000313" key="4">
    <source>
        <dbReference type="Proteomes" id="UP001480595"/>
    </source>
</evidence>
<dbReference type="EMBL" id="JAQQWL010000013">
    <property type="protein sequence ID" value="KAK8042333.1"/>
    <property type="molecule type" value="Genomic_DNA"/>
</dbReference>
<dbReference type="Proteomes" id="UP001480595">
    <property type="component" value="Unassembled WGS sequence"/>
</dbReference>
<dbReference type="InterPro" id="IPR051553">
    <property type="entry name" value="Ran_GTPase-activating"/>
</dbReference>
<dbReference type="RefSeq" id="XP_066709186.1">
    <property type="nucleotide sequence ID" value="XM_066864225.1"/>
</dbReference>
<organism evidence="3 4">
    <name type="scientific">Apiospora phragmitis</name>
    <dbReference type="NCBI Taxonomy" id="2905665"/>
    <lineage>
        <taxon>Eukaryota</taxon>
        <taxon>Fungi</taxon>
        <taxon>Dikarya</taxon>
        <taxon>Ascomycota</taxon>
        <taxon>Pezizomycotina</taxon>
        <taxon>Sordariomycetes</taxon>
        <taxon>Xylariomycetidae</taxon>
        <taxon>Amphisphaeriales</taxon>
        <taxon>Apiosporaceae</taxon>
        <taxon>Apiospora</taxon>
    </lineage>
</organism>
<evidence type="ECO:0000256" key="1">
    <source>
        <dbReference type="PROSITE-ProRule" id="PRU00235"/>
    </source>
</evidence>
<dbReference type="PANTHER" id="PTHR45982:SF1">
    <property type="entry name" value="REGULATOR OF CHROMOSOME CONDENSATION"/>
    <property type="match status" value="1"/>
</dbReference>
<dbReference type="PROSITE" id="PS50012">
    <property type="entry name" value="RCC1_3"/>
    <property type="match status" value="1"/>
</dbReference>
<comment type="caution">
    <text evidence="3">The sequence shown here is derived from an EMBL/GenBank/DDBJ whole genome shotgun (WGS) entry which is preliminary data.</text>
</comment>
<feature type="compositionally biased region" description="Low complexity" evidence="2">
    <location>
        <begin position="1"/>
        <end position="20"/>
    </location>
</feature>
<dbReference type="Gene3D" id="2.130.10.30">
    <property type="entry name" value="Regulator of chromosome condensation 1/beta-lactamase-inhibitor protein II"/>
    <property type="match status" value="1"/>
</dbReference>
<reference evidence="3 4" key="1">
    <citation type="submission" date="2023-01" db="EMBL/GenBank/DDBJ databases">
        <title>Analysis of 21 Apiospora genomes using comparative genomics revels a genus with tremendous synthesis potential of carbohydrate active enzymes and secondary metabolites.</title>
        <authorList>
            <person name="Sorensen T."/>
        </authorList>
    </citation>
    <scope>NUCLEOTIDE SEQUENCE [LARGE SCALE GENOMIC DNA]</scope>
    <source>
        <strain evidence="3 4">CBS 135458</strain>
    </source>
</reference>
<accession>A0ABR1T9E1</accession>
<gene>
    <name evidence="3" type="ORF">PG994_012816</name>
</gene>
<dbReference type="Pfam" id="PF00415">
    <property type="entry name" value="RCC1"/>
    <property type="match status" value="1"/>
</dbReference>
<feature type="region of interest" description="Disordered" evidence="2">
    <location>
        <begin position="217"/>
        <end position="236"/>
    </location>
</feature>
<evidence type="ECO:0000313" key="3">
    <source>
        <dbReference type="EMBL" id="KAK8042333.1"/>
    </source>
</evidence>
<name>A0ABR1T9E1_9PEZI</name>